<proteinExistence type="predicted"/>
<dbReference type="EMBL" id="ML119872">
    <property type="protein sequence ID" value="RPA72210.1"/>
    <property type="molecule type" value="Genomic_DNA"/>
</dbReference>
<evidence type="ECO:0000313" key="2">
    <source>
        <dbReference type="Proteomes" id="UP000275078"/>
    </source>
</evidence>
<name>A0A3N4HJV8_ASCIM</name>
<dbReference type="PANTHER" id="PTHR48471:SF1">
    <property type="entry name" value="DDE TNP4 DOMAIN-CONTAINING PROTEIN"/>
    <property type="match status" value="1"/>
</dbReference>
<organism evidence="1 2">
    <name type="scientific">Ascobolus immersus RN42</name>
    <dbReference type="NCBI Taxonomy" id="1160509"/>
    <lineage>
        <taxon>Eukaryota</taxon>
        <taxon>Fungi</taxon>
        <taxon>Dikarya</taxon>
        <taxon>Ascomycota</taxon>
        <taxon>Pezizomycotina</taxon>
        <taxon>Pezizomycetes</taxon>
        <taxon>Pezizales</taxon>
        <taxon>Ascobolaceae</taxon>
        <taxon>Ascobolus</taxon>
    </lineage>
</organism>
<dbReference type="Proteomes" id="UP000275078">
    <property type="component" value="Unassembled WGS sequence"/>
</dbReference>
<dbReference type="OrthoDB" id="78198at2759"/>
<keyword evidence="2" id="KW-1185">Reference proteome</keyword>
<feature type="non-terminal residue" evidence="1">
    <location>
        <position position="1"/>
    </location>
</feature>
<sequence>FFEKLVSARQAAEWEMHALQGPFGRLKTPMSSNDPEFRKLVLETCFRLQNLRTHCIGINQIKVVYEEVWKQNRIFNNFADMLFKDIHANDRIRR</sequence>
<accession>A0A3N4HJV8</accession>
<dbReference type="PANTHER" id="PTHR48471">
    <property type="entry name" value="DDE TNP4 DOMAIN-CONTAINING PROTEIN"/>
    <property type="match status" value="1"/>
</dbReference>
<gene>
    <name evidence="1" type="ORF">BJ508DRAFT_217249</name>
</gene>
<evidence type="ECO:0000313" key="1">
    <source>
        <dbReference type="EMBL" id="RPA72210.1"/>
    </source>
</evidence>
<protein>
    <submittedName>
        <fullName evidence="1">Uncharacterized protein</fullName>
    </submittedName>
</protein>
<reference evidence="1 2" key="1">
    <citation type="journal article" date="2018" name="Nat. Ecol. Evol.">
        <title>Pezizomycetes genomes reveal the molecular basis of ectomycorrhizal truffle lifestyle.</title>
        <authorList>
            <person name="Murat C."/>
            <person name="Payen T."/>
            <person name="Noel B."/>
            <person name="Kuo A."/>
            <person name="Morin E."/>
            <person name="Chen J."/>
            <person name="Kohler A."/>
            <person name="Krizsan K."/>
            <person name="Balestrini R."/>
            <person name="Da Silva C."/>
            <person name="Montanini B."/>
            <person name="Hainaut M."/>
            <person name="Levati E."/>
            <person name="Barry K.W."/>
            <person name="Belfiori B."/>
            <person name="Cichocki N."/>
            <person name="Clum A."/>
            <person name="Dockter R.B."/>
            <person name="Fauchery L."/>
            <person name="Guy J."/>
            <person name="Iotti M."/>
            <person name="Le Tacon F."/>
            <person name="Lindquist E.A."/>
            <person name="Lipzen A."/>
            <person name="Malagnac F."/>
            <person name="Mello A."/>
            <person name="Molinier V."/>
            <person name="Miyauchi S."/>
            <person name="Poulain J."/>
            <person name="Riccioni C."/>
            <person name="Rubini A."/>
            <person name="Sitrit Y."/>
            <person name="Splivallo R."/>
            <person name="Traeger S."/>
            <person name="Wang M."/>
            <person name="Zifcakova L."/>
            <person name="Wipf D."/>
            <person name="Zambonelli A."/>
            <person name="Paolocci F."/>
            <person name="Nowrousian M."/>
            <person name="Ottonello S."/>
            <person name="Baldrian P."/>
            <person name="Spatafora J.W."/>
            <person name="Henrissat B."/>
            <person name="Nagy L.G."/>
            <person name="Aury J.M."/>
            <person name="Wincker P."/>
            <person name="Grigoriev I.V."/>
            <person name="Bonfante P."/>
            <person name="Martin F.M."/>
        </authorList>
    </citation>
    <scope>NUCLEOTIDE SEQUENCE [LARGE SCALE GENOMIC DNA]</scope>
    <source>
        <strain evidence="1 2">RN42</strain>
    </source>
</reference>
<dbReference type="AlphaFoldDB" id="A0A3N4HJV8"/>